<dbReference type="InterPro" id="IPR011990">
    <property type="entry name" value="TPR-like_helical_dom_sf"/>
</dbReference>
<organism evidence="1 2">
    <name type="scientific">Christiangramia aestuarii</name>
    <dbReference type="NCBI Taxonomy" id="1028746"/>
    <lineage>
        <taxon>Bacteria</taxon>
        <taxon>Pseudomonadati</taxon>
        <taxon>Bacteroidota</taxon>
        <taxon>Flavobacteriia</taxon>
        <taxon>Flavobacteriales</taxon>
        <taxon>Flavobacteriaceae</taxon>
        <taxon>Christiangramia</taxon>
    </lineage>
</organism>
<protein>
    <submittedName>
        <fullName evidence="1">SusD/RagB family nutrient-binding outer membrane lipoprotein</fullName>
    </submittedName>
</protein>
<evidence type="ECO:0000313" key="1">
    <source>
        <dbReference type="EMBL" id="MUP41680.1"/>
    </source>
</evidence>
<dbReference type="AlphaFoldDB" id="A0A7M3SYJ9"/>
<name>A0A7M3SYJ9_9FLAO</name>
<dbReference type="PROSITE" id="PS51257">
    <property type="entry name" value="PROKAR_LIPOPROTEIN"/>
    <property type="match status" value="1"/>
</dbReference>
<dbReference type="SUPFAM" id="SSF48452">
    <property type="entry name" value="TPR-like"/>
    <property type="match status" value="1"/>
</dbReference>
<comment type="caution">
    <text evidence="1">The sequence shown here is derived from an EMBL/GenBank/DDBJ whole genome shotgun (WGS) entry which is preliminary data.</text>
</comment>
<dbReference type="Pfam" id="PF12771">
    <property type="entry name" value="SusD-like_2"/>
    <property type="match status" value="1"/>
</dbReference>
<keyword evidence="1" id="KW-0449">Lipoprotein</keyword>
<dbReference type="Proteomes" id="UP000460416">
    <property type="component" value="Unassembled WGS sequence"/>
</dbReference>
<dbReference type="Gene3D" id="1.25.40.390">
    <property type="match status" value="1"/>
</dbReference>
<dbReference type="RefSeq" id="WP_156274165.1">
    <property type="nucleotide sequence ID" value="NZ_BAABGI010000002.1"/>
</dbReference>
<evidence type="ECO:0000313" key="2">
    <source>
        <dbReference type="Proteomes" id="UP000460416"/>
    </source>
</evidence>
<dbReference type="InterPro" id="IPR041662">
    <property type="entry name" value="SusD-like_2"/>
</dbReference>
<proteinExistence type="predicted"/>
<accession>A0A7M3SYJ9</accession>
<sequence length="478" mass="53612">MKKFLLFSLMIGFTLTSCTEDITDYNVDPKSPTQVTPDVTFTNAEKNLGDLMTEMSVGRNLMKVWTQHWTETTYNDEANYDIIGRDPSAGFWTRIYNNVLQDLKSSREAIAKDQFTNEAVKANQLAIIDVIEVYAYQVLVDLNGDVPYSEALNVVDNINPAYDDAFTIYQDLIARVSADIETLSNGGASWGAADIYYGGDTAKWAKFAASLKLKLGMRLADFDESLASTTVSEAYEAGVMTSQDDSAIIQYEASAPNTNPIYNLFELNTRYADYVAGKTSVDYLLSVNDPRIDDFFTTTEDGEYIGGPIGANNSYANFSHVADYIGFDPTYPGSIYQYYEVEFFLAEAIERGFIAGDAQEHYEAAVTSNILYYRGTEEEAEAYLAQPEIAYDSANWEELIGTQKWVALFNRGFEGWTEYRRLDYPDFLVNSALTDLPVPTRVFYPLDEEALNGANYNAAVQNIGGTDDLYTRIFWDVE</sequence>
<dbReference type="OrthoDB" id="725917at2"/>
<reference evidence="1 2" key="1">
    <citation type="submission" date="2019-07" db="EMBL/GenBank/DDBJ databases">
        <title>Gramella aestuarii sp. nov., isolated from a tidal flat, and emended description of Gramella echinicola.</title>
        <authorList>
            <person name="Liu L."/>
        </authorList>
    </citation>
    <scope>NUCLEOTIDE SEQUENCE [LARGE SCALE GENOMIC DNA]</scope>
    <source>
        <strain evidence="1 2">BS12</strain>
    </source>
</reference>
<dbReference type="EMBL" id="VJVW01000001">
    <property type="protein sequence ID" value="MUP41680.1"/>
    <property type="molecule type" value="Genomic_DNA"/>
</dbReference>
<gene>
    <name evidence="1" type="ORF">FLP08_03765</name>
</gene>
<keyword evidence="2" id="KW-1185">Reference proteome</keyword>